<keyword evidence="2" id="KW-1185">Reference proteome</keyword>
<dbReference type="Gene3D" id="3.10.310.30">
    <property type="match status" value="1"/>
</dbReference>
<dbReference type="InterPro" id="IPR051673">
    <property type="entry name" value="SSDNA_exonuclease_RecJ"/>
</dbReference>
<dbReference type="EMBL" id="JACVXD010000075">
    <property type="protein sequence ID" value="MBD0825565.1"/>
    <property type="molecule type" value="Genomic_DNA"/>
</dbReference>
<dbReference type="PANTHER" id="PTHR30255">
    <property type="entry name" value="SINGLE-STRANDED-DNA-SPECIFIC EXONUCLEASE RECJ"/>
    <property type="match status" value="1"/>
</dbReference>
<accession>A0A8J6U6D1</accession>
<dbReference type="InterPro" id="IPR038763">
    <property type="entry name" value="DHH_sf"/>
</dbReference>
<evidence type="ECO:0000313" key="2">
    <source>
        <dbReference type="Proteomes" id="UP000621516"/>
    </source>
</evidence>
<evidence type="ECO:0000313" key="1">
    <source>
        <dbReference type="EMBL" id="MBD0825565.1"/>
    </source>
</evidence>
<proteinExistence type="predicted"/>
<dbReference type="PANTHER" id="PTHR30255:SF2">
    <property type="entry name" value="SINGLE-STRANDED-DNA-SPECIFIC EXONUCLEASE RECJ"/>
    <property type="match status" value="1"/>
</dbReference>
<dbReference type="AlphaFoldDB" id="A0A8J6U6D1"/>
<organism evidence="1 2">
    <name type="scientific">Aestuariibaculum marinum</name>
    <dbReference type="NCBI Taxonomy" id="2683592"/>
    <lineage>
        <taxon>Bacteria</taxon>
        <taxon>Pseudomonadati</taxon>
        <taxon>Bacteroidota</taxon>
        <taxon>Flavobacteriia</taxon>
        <taxon>Flavobacteriales</taxon>
        <taxon>Flavobacteriaceae</taxon>
    </lineage>
</organism>
<sequence length="81" mass="9013">MFENLSGSRDILPHFGGHPMAAGMTLSMHDVDELRSRLIRQANECLKPEDYLPVTTIDLTARLNEISLETVELLSTLSPFG</sequence>
<name>A0A8J6U6D1_9FLAO</name>
<dbReference type="Proteomes" id="UP000621516">
    <property type="component" value="Unassembled WGS sequence"/>
</dbReference>
<dbReference type="SUPFAM" id="SSF64182">
    <property type="entry name" value="DHH phosphoesterases"/>
    <property type="match status" value="1"/>
</dbReference>
<feature type="non-terminal residue" evidence="1">
    <location>
        <position position="81"/>
    </location>
</feature>
<protein>
    <submittedName>
        <fullName evidence="1">DHH family phosphoesterase</fullName>
    </submittedName>
</protein>
<gene>
    <name evidence="1" type="ORF">ICJ85_16280</name>
</gene>
<comment type="caution">
    <text evidence="1">The sequence shown here is derived from an EMBL/GenBank/DDBJ whole genome shotgun (WGS) entry which is preliminary data.</text>
</comment>
<reference evidence="1 2" key="1">
    <citation type="journal article" date="2018" name="J. Microbiol.">
        <title>Aestuariibaculum marinum sp. nov., a marine bacterium isolated from seawater in South Korea.</title>
        <authorList>
            <person name="Choi J."/>
            <person name="Lee D."/>
            <person name="Jang J.H."/>
            <person name="Cha S."/>
            <person name="Seo T."/>
        </authorList>
    </citation>
    <scope>NUCLEOTIDE SEQUENCE [LARGE SCALE GENOMIC DNA]</scope>
    <source>
        <strain evidence="1 2">IP7</strain>
    </source>
</reference>